<reference evidence="1 2" key="1">
    <citation type="journal article" date="2022" name="Hortic Res">
        <title>A haplotype resolved chromosomal level avocado genome allows analysis of novel avocado genes.</title>
        <authorList>
            <person name="Nath O."/>
            <person name="Fletcher S.J."/>
            <person name="Hayward A."/>
            <person name="Shaw L.M."/>
            <person name="Masouleh A.K."/>
            <person name="Furtado A."/>
            <person name="Henry R.J."/>
            <person name="Mitter N."/>
        </authorList>
    </citation>
    <scope>NUCLEOTIDE SEQUENCE [LARGE SCALE GENOMIC DNA]</scope>
    <source>
        <strain evidence="2">cv. Hass</strain>
    </source>
</reference>
<name>A0ACC2KBI2_PERAE</name>
<comment type="caution">
    <text evidence="1">The sequence shown here is derived from an EMBL/GenBank/DDBJ whole genome shotgun (WGS) entry which is preliminary data.</text>
</comment>
<protein>
    <submittedName>
        <fullName evidence="1">Uncharacterized protein</fullName>
    </submittedName>
</protein>
<gene>
    <name evidence="1" type="ORF">MRB53_014538</name>
</gene>
<accession>A0ACC2KBI2</accession>
<organism evidence="1 2">
    <name type="scientific">Persea americana</name>
    <name type="common">Avocado</name>
    <dbReference type="NCBI Taxonomy" id="3435"/>
    <lineage>
        <taxon>Eukaryota</taxon>
        <taxon>Viridiplantae</taxon>
        <taxon>Streptophyta</taxon>
        <taxon>Embryophyta</taxon>
        <taxon>Tracheophyta</taxon>
        <taxon>Spermatophyta</taxon>
        <taxon>Magnoliopsida</taxon>
        <taxon>Magnoliidae</taxon>
        <taxon>Laurales</taxon>
        <taxon>Lauraceae</taxon>
        <taxon>Persea</taxon>
    </lineage>
</organism>
<keyword evidence="2" id="KW-1185">Reference proteome</keyword>
<sequence>MPDNGKVNIGSRVASTIGWAELGGHFPNENTLLIEGGKFLALIDAACREDIQCLVANENEGASAEISGRVQLEENIVKELPAETSLLDHHVNMQLLSGGAESLLSLALFVYKILILINKRLAWCHLARA</sequence>
<proteinExistence type="predicted"/>
<dbReference type="Proteomes" id="UP001234297">
    <property type="component" value="Chromosome 4"/>
</dbReference>
<evidence type="ECO:0000313" key="1">
    <source>
        <dbReference type="EMBL" id="KAJ8618352.1"/>
    </source>
</evidence>
<evidence type="ECO:0000313" key="2">
    <source>
        <dbReference type="Proteomes" id="UP001234297"/>
    </source>
</evidence>
<dbReference type="EMBL" id="CM056812">
    <property type="protein sequence ID" value="KAJ8618352.1"/>
    <property type="molecule type" value="Genomic_DNA"/>
</dbReference>